<dbReference type="EMBL" id="VOLR01000004">
    <property type="protein sequence ID" value="TWX62179.1"/>
    <property type="molecule type" value="Genomic_DNA"/>
</dbReference>
<dbReference type="RefSeq" id="WP_146798304.1">
    <property type="nucleotide sequence ID" value="NZ_VOLP01000005.1"/>
</dbReference>
<dbReference type="EMBL" id="VOLQ01000004">
    <property type="protein sequence ID" value="TWX70581.1"/>
    <property type="molecule type" value="Genomic_DNA"/>
</dbReference>
<name>A0A5C6QPG8_9GAMM</name>
<dbReference type="OrthoDB" id="283083at2"/>
<reference evidence="3 5" key="1">
    <citation type="submission" date="2019-07" db="EMBL/GenBank/DDBJ databases">
        <title>Genomes of sea-ice associated Colwellia species.</title>
        <authorList>
            <person name="Bowman J.P."/>
        </authorList>
    </citation>
    <scope>NUCLEOTIDE SEQUENCE [LARGE SCALE GENOMIC DNA]</scope>
    <source>
        <strain evidence="2 4">ACAM 607</strain>
        <strain evidence="3 5">IC036</strain>
    </source>
</reference>
<evidence type="ECO:0000313" key="3">
    <source>
        <dbReference type="EMBL" id="TWX70581.1"/>
    </source>
</evidence>
<dbReference type="InterPro" id="IPR025489">
    <property type="entry name" value="DUF4381"/>
</dbReference>
<accession>A0A5C6QPG8</accession>
<evidence type="ECO:0000313" key="5">
    <source>
        <dbReference type="Proteomes" id="UP000321917"/>
    </source>
</evidence>
<dbReference type="AlphaFoldDB" id="A0A5C6QPG8"/>
<dbReference type="Proteomes" id="UP000321525">
    <property type="component" value="Unassembled WGS sequence"/>
</dbReference>
<protein>
    <submittedName>
        <fullName evidence="3">DUF4381 domain-containing protein</fullName>
    </submittedName>
</protein>
<organism evidence="3 5">
    <name type="scientific">Colwellia hornerae</name>
    <dbReference type="NCBI Taxonomy" id="89402"/>
    <lineage>
        <taxon>Bacteria</taxon>
        <taxon>Pseudomonadati</taxon>
        <taxon>Pseudomonadota</taxon>
        <taxon>Gammaproteobacteria</taxon>
        <taxon>Alteromonadales</taxon>
        <taxon>Colwelliaceae</taxon>
        <taxon>Colwellia</taxon>
    </lineage>
</organism>
<dbReference type="Proteomes" id="UP000321917">
    <property type="component" value="Unassembled WGS sequence"/>
</dbReference>
<keyword evidence="1" id="KW-0812">Transmembrane</keyword>
<keyword evidence="1" id="KW-0472">Membrane</keyword>
<evidence type="ECO:0000256" key="1">
    <source>
        <dbReference type="SAM" id="Phobius"/>
    </source>
</evidence>
<sequence>MEALKQPSEQLAQLKDIHLPEQIHNYPLAYGWWILLTCLLLTLIFVVIKWQKHRSLCQAQKLALAKLENTDNNDEIITLLKWAAFQYFPRNQVASLHGKQLEYFFINTLATKQQDKFQRLSAQQFINKYQPTENSSNETLKEAAHLWLSQAIPPKVLKQKTVIKHEITT</sequence>
<feature type="transmembrane region" description="Helical" evidence="1">
    <location>
        <begin position="30"/>
        <end position="48"/>
    </location>
</feature>
<evidence type="ECO:0000313" key="2">
    <source>
        <dbReference type="EMBL" id="TWX62179.1"/>
    </source>
</evidence>
<gene>
    <name evidence="2" type="ORF">ESZ26_04200</name>
    <name evidence="3" type="ORF">ESZ27_03455</name>
</gene>
<evidence type="ECO:0000313" key="4">
    <source>
        <dbReference type="Proteomes" id="UP000321525"/>
    </source>
</evidence>
<keyword evidence="4" id="KW-1185">Reference proteome</keyword>
<keyword evidence="1" id="KW-1133">Transmembrane helix</keyword>
<dbReference type="Pfam" id="PF14316">
    <property type="entry name" value="DUF4381"/>
    <property type="match status" value="1"/>
</dbReference>
<proteinExistence type="predicted"/>
<comment type="caution">
    <text evidence="3">The sequence shown here is derived from an EMBL/GenBank/DDBJ whole genome shotgun (WGS) entry which is preliminary data.</text>
</comment>